<feature type="region of interest" description="Disordered" evidence="1">
    <location>
        <begin position="59"/>
        <end position="90"/>
    </location>
</feature>
<name>A0A9P7YKY4_9HELO</name>
<evidence type="ECO:0000313" key="3">
    <source>
        <dbReference type="Proteomes" id="UP000824998"/>
    </source>
</evidence>
<dbReference type="AlphaFoldDB" id="A0A9P7YKY4"/>
<feature type="compositionally biased region" description="Basic and acidic residues" evidence="1">
    <location>
        <begin position="153"/>
        <end position="168"/>
    </location>
</feature>
<dbReference type="Proteomes" id="UP000824998">
    <property type="component" value="Unassembled WGS sequence"/>
</dbReference>
<dbReference type="EMBL" id="MU251428">
    <property type="protein sequence ID" value="KAG9235584.1"/>
    <property type="molecule type" value="Genomic_DNA"/>
</dbReference>
<organism evidence="2 3">
    <name type="scientific">Amylocarpus encephaloides</name>
    <dbReference type="NCBI Taxonomy" id="45428"/>
    <lineage>
        <taxon>Eukaryota</taxon>
        <taxon>Fungi</taxon>
        <taxon>Dikarya</taxon>
        <taxon>Ascomycota</taxon>
        <taxon>Pezizomycotina</taxon>
        <taxon>Leotiomycetes</taxon>
        <taxon>Helotiales</taxon>
        <taxon>Helotiales incertae sedis</taxon>
        <taxon>Amylocarpus</taxon>
    </lineage>
</organism>
<evidence type="ECO:0000256" key="1">
    <source>
        <dbReference type="SAM" id="MobiDB-lite"/>
    </source>
</evidence>
<evidence type="ECO:0000313" key="2">
    <source>
        <dbReference type="EMBL" id="KAG9235584.1"/>
    </source>
</evidence>
<comment type="caution">
    <text evidence="2">The sequence shown here is derived from an EMBL/GenBank/DDBJ whole genome shotgun (WGS) entry which is preliminary data.</text>
</comment>
<accession>A0A9P7YKY4</accession>
<keyword evidence="3" id="KW-1185">Reference proteome</keyword>
<gene>
    <name evidence="2" type="ORF">BJ875DRAFT_440186</name>
</gene>
<feature type="compositionally biased region" description="Polar residues" evidence="1">
    <location>
        <begin position="123"/>
        <end position="135"/>
    </location>
</feature>
<reference evidence="2" key="1">
    <citation type="journal article" date="2021" name="IMA Fungus">
        <title>Genomic characterization of three marine fungi, including Emericellopsis atlantica sp. nov. with signatures of a generalist lifestyle and marine biomass degradation.</title>
        <authorList>
            <person name="Hagestad O.C."/>
            <person name="Hou L."/>
            <person name="Andersen J.H."/>
            <person name="Hansen E.H."/>
            <person name="Altermark B."/>
            <person name="Li C."/>
            <person name="Kuhnert E."/>
            <person name="Cox R.J."/>
            <person name="Crous P.W."/>
            <person name="Spatafora J.W."/>
            <person name="Lail K."/>
            <person name="Amirebrahimi M."/>
            <person name="Lipzen A."/>
            <person name="Pangilinan J."/>
            <person name="Andreopoulos W."/>
            <person name="Hayes R.D."/>
            <person name="Ng V."/>
            <person name="Grigoriev I.V."/>
            <person name="Jackson S.A."/>
            <person name="Sutton T.D.S."/>
            <person name="Dobson A.D.W."/>
            <person name="Rama T."/>
        </authorList>
    </citation>
    <scope>NUCLEOTIDE SEQUENCE</scope>
    <source>
        <strain evidence="2">TRa018bII</strain>
    </source>
</reference>
<sequence>MHAPSFRPGVDSSRAATAMCASPPPCASAGNVIERRPVLLPLCSVLRDNVVTMGMRHRPESSVVGSKPPRSWLGEPMAGRSRAGTDATKRTLHRKEPIIRNRAPFAGHHWLVHTGAPVAQCVQPTHTSDQGQHLTGGNPKDGGRPYSAAGVRETSRAEESNKDHHTEYRLDRVEAAVACCKSPRQEDISSADRKGNQGERPFQQAHLP</sequence>
<proteinExistence type="predicted"/>
<feature type="region of interest" description="Disordered" evidence="1">
    <location>
        <begin position="181"/>
        <end position="208"/>
    </location>
</feature>
<protein>
    <submittedName>
        <fullName evidence="2">Uncharacterized protein</fullName>
    </submittedName>
</protein>
<feature type="compositionally biased region" description="Basic and acidic residues" evidence="1">
    <location>
        <begin position="183"/>
        <end position="197"/>
    </location>
</feature>
<feature type="region of interest" description="Disordered" evidence="1">
    <location>
        <begin position="123"/>
        <end position="168"/>
    </location>
</feature>